<dbReference type="EMBL" id="CAAALY010101254">
    <property type="protein sequence ID" value="VEL29216.1"/>
    <property type="molecule type" value="Genomic_DNA"/>
</dbReference>
<keyword evidence="2" id="KW-1185">Reference proteome</keyword>
<name>A0A3S5C1H7_9PLAT</name>
<gene>
    <name evidence="1" type="ORF">PXEA_LOCUS22656</name>
</gene>
<reference evidence="1" key="1">
    <citation type="submission" date="2018-11" db="EMBL/GenBank/DDBJ databases">
        <authorList>
            <consortium name="Pathogen Informatics"/>
        </authorList>
    </citation>
    <scope>NUCLEOTIDE SEQUENCE</scope>
</reference>
<sequence length="145" mass="15804">MLSCHLLRWHKVVGVALVDGEPRTGSCDPALFALLSRQASFGCRGDGPLQAVVARPFSFEMQSLSPAGGVTGPVGPSYRVDKRLKALLDQASFRDHSGSGVHVVFWSCDIMVMWSCGHVFLWSCGHVVMWSCGHVFLWSCVLVVL</sequence>
<comment type="caution">
    <text evidence="1">The sequence shown here is derived from an EMBL/GenBank/DDBJ whole genome shotgun (WGS) entry which is preliminary data.</text>
</comment>
<accession>A0A3S5C1H7</accession>
<protein>
    <submittedName>
        <fullName evidence="1">Uncharacterized protein</fullName>
    </submittedName>
</protein>
<dbReference type="AlphaFoldDB" id="A0A3S5C1H7"/>
<dbReference type="Proteomes" id="UP000784294">
    <property type="component" value="Unassembled WGS sequence"/>
</dbReference>
<evidence type="ECO:0000313" key="1">
    <source>
        <dbReference type="EMBL" id="VEL29216.1"/>
    </source>
</evidence>
<evidence type="ECO:0000313" key="2">
    <source>
        <dbReference type="Proteomes" id="UP000784294"/>
    </source>
</evidence>
<dbReference type="OrthoDB" id="10070963at2759"/>
<proteinExistence type="predicted"/>
<organism evidence="1 2">
    <name type="scientific">Protopolystoma xenopodis</name>
    <dbReference type="NCBI Taxonomy" id="117903"/>
    <lineage>
        <taxon>Eukaryota</taxon>
        <taxon>Metazoa</taxon>
        <taxon>Spiralia</taxon>
        <taxon>Lophotrochozoa</taxon>
        <taxon>Platyhelminthes</taxon>
        <taxon>Monogenea</taxon>
        <taxon>Polyopisthocotylea</taxon>
        <taxon>Polystomatidea</taxon>
        <taxon>Polystomatidae</taxon>
        <taxon>Protopolystoma</taxon>
    </lineage>
</organism>